<gene>
    <name evidence="2" type="ORF">L1049_012699</name>
</gene>
<dbReference type="PANTHER" id="PTHR47723:SF22">
    <property type="entry name" value="RNASE H TYPE-1 DOMAIN-CONTAINING PROTEIN"/>
    <property type="match status" value="1"/>
</dbReference>
<comment type="caution">
    <text evidence="2">The sequence shown here is derived from an EMBL/GenBank/DDBJ whole genome shotgun (WGS) entry which is preliminary data.</text>
</comment>
<keyword evidence="3" id="KW-1185">Reference proteome</keyword>
<reference evidence="2 3" key="1">
    <citation type="journal article" date="2024" name="Plant J.">
        <title>Genome sequences and population genomics reveal climatic adaptation and genomic divergence between two closely related sweetgum species.</title>
        <authorList>
            <person name="Xu W.Q."/>
            <person name="Ren C.Q."/>
            <person name="Zhang X.Y."/>
            <person name="Comes H.P."/>
            <person name="Liu X.H."/>
            <person name="Li Y.G."/>
            <person name="Kettle C.J."/>
            <person name="Jalonen R."/>
            <person name="Gaisberger H."/>
            <person name="Ma Y.Z."/>
            <person name="Qiu Y.X."/>
        </authorList>
    </citation>
    <scope>NUCLEOTIDE SEQUENCE [LARGE SCALE GENOMIC DNA]</scope>
    <source>
        <strain evidence="2">Hangzhou</strain>
    </source>
</reference>
<accession>A0AAP0WTG0</accession>
<dbReference type="InterPro" id="IPR044730">
    <property type="entry name" value="RNase_H-like_dom_plant"/>
</dbReference>
<dbReference type="GO" id="GO:0003676">
    <property type="term" value="F:nucleic acid binding"/>
    <property type="evidence" value="ECO:0007669"/>
    <property type="project" value="InterPro"/>
</dbReference>
<organism evidence="2 3">
    <name type="scientific">Liquidambar formosana</name>
    <name type="common">Formosan gum</name>
    <dbReference type="NCBI Taxonomy" id="63359"/>
    <lineage>
        <taxon>Eukaryota</taxon>
        <taxon>Viridiplantae</taxon>
        <taxon>Streptophyta</taxon>
        <taxon>Embryophyta</taxon>
        <taxon>Tracheophyta</taxon>
        <taxon>Spermatophyta</taxon>
        <taxon>Magnoliopsida</taxon>
        <taxon>eudicotyledons</taxon>
        <taxon>Gunneridae</taxon>
        <taxon>Pentapetalae</taxon>
        <taxon>Saxifragales</taxon>
        <taxon>Altingiaceae</taxon>
        <taxon>Liquidambar</taxon>
    </lineage>
</organism>
<dbReference type="PANTHER" id="PTHR47723">
    <property type="entry name" value="OS05G0353850 PROTEIN"/>
    <property type="match status" value="1"/>
</dbReference>
<evidence type="ECO:0000259" key="1">
    <source>
        <dbReference type="Pfam" id="PF13456"/>
    </source>
</evidence>
<dbReference type="InterPro" id="IPR002156">
    <property type="entry name" value="RNaseH_domain"/>
</dbReference>
<dbReference type="Pfam" id="PF13456">
    <property type="entry name" value="RVT_3"/>
    <property type="match status" value="1"/>
</dbReference>
<name>A0AAP0WTG0_LIQFO</name>
<evidence type="ECO:0000313" key="2">
    <source>
        <dbReference type="EMBL" id="KAK9279024.1"/>
    </source>
</evidence>
<dbReference type="EMBL" id="JBBPBK010000008">
    <property type="protein sequence ID" value="KAK9279024.1"/>
    <property type="molecule type" value="Genomic_DNA"/>
</dbReference>
<dbReference type="AlphaFoldDB" id="A0AAP0WTG0"/>
<dbReference type="InterPro" id="IPR012337">
    <property type="entry name" value="RNaseH-like_sf"/>
</dbReference>
<evidence type="ECO:0000313" key="3">
    <source>
        <dbReference type="Proteomes" id="UP001415857"/>
    </source>
</evidence>
<feature type="domain" description="RNase H type-1" evidence="1">
    <location>
        <begin position="19"/>
        <end position="80"/>
    </location>
</feature>
<proteinExistence type="predicted"/>
<dbReference type="Proteomes" id="UP001415857">
    <property type="component" value="Unassembled WGS sequence"/>
</dbReference>
<dbReference type="CDD" id="cd06222">
    <property type="entry name" value="RNase_H_like"/>
    <property type="match status" value="1"/>
</dbReference>
<protein>
    <recommendedName>
        <fullName evidence="1">RNase H type-1 domain-containing protein</fullName>
    </recommendedName>
</protein>
<dbReference type="SUPFAM" id="SSF53098">
    <property type="entry name" value="Ribonuclease H-like"/>
    <property type="match status" value="1"/>
</dbReference>
<dbReference type="InterPro" id="IPR036397">
    <property type="entry name" value="RNaseH_sf"/>
</dbReference>
<dbReference type="Gene3D" id="3.30.420.10">
    <property type="entry name" value="Ribonuclease H-like superfamily/Ribonuclease H"/>
    <property type="match status" value="1"/>
</dbReference>
<dbReference type="InterPro" id="IPR053151">
    <property type="entry name" value="RNase_H-like"/>
</dbReference>
<dbReference type="GO" id="GO:0004523">
    <property type="term" value="F:RNA-DNA hybrid ribonuclease activity"/>
    <property type="evidence" value="ECO:0007669"/>
    <property type="project" value="InterPro"/>
</dbReference>
<sequence>MAIRKALCVFVDFEWADSKRLVEESDSSVAISWVLGKEFIPWRLKFVYNEIKALLSCISGVSFINIFREQNMVADQLAKSGISRPIPLIAWF</sequence>